<dbReference type="EMBL" id="VIKR01000002">
    <property type="protein sequence ID" value="TQV75647.1"/>
    <property type="molecule type" value="Genomic_DNA"/>
</dbReference>
<protein>
    <submittedName>
        <fullName evidence="15">TonB-dependent receptor</fullName>
    </submittedName>
</protein>
<dbReference type="PROSITE" id="PS01156">
    <property type="entry name" value="TONB_DEPENDENT_REC_2"/>
    <property type="match status" value="1"/>
</dbReference>
<evidence type="ECO:0000256" key="2">
    <source>
        <dbReference type="ARBA" id="ARBA00022448"/>
    </source>
</evidence>
<comment type="similarity">
    <text evidence="9 11">Belongs to the TonB-dependent receptor family.</text>
</comment>
<evidence type="ECO:0000256" key="3">
    <source>
        <dbReference type="ARBA" id="ARBA00022452"/>
    </source>
</evidence>
<organism evidence="15 16">
    <name type="scientific">Aliikangiella marina</name>
    <dbReference type="NCBI Taxonomy" id="1712262"/>
    <lineage>
        <taxon>Bacteria</taxon>
        <taxon>Pseudomonadati</taxon>
        <taxon>Pseudomonadota</taxon>
        <taxon>Gammaproteobacteria</taxon>
        <taxon>Oceanospirillales</taxon>
        <taxon>Pleioneaceae</taxon>
        <taxon>Aliikangiella</taxon>
    </lineage>
</organism>
<evidence type="ECO:0000313" key="16">
    <source>
        <dbReference type="Proteomes" id="UP000317839"/>
    </source>
</evidence>
<dbReference type="InterPro" id="IPR036942">
    <property type="entry name" value="Beta-barrel_TonB_sf"/>
</dbReference>
<dbReference type="Gene3D" id="2.170.130.10">
    <property type="entry name" value="TonB-dependent receptor, plug domain"/>
    <property type="match status" value="1"/>
</dbReference>
<sequence length="948" mass="102347">MNAFAAEEGEDAEAEEQNEKIVITGSRIPRKELSQPSPVVTIDSAEIKKFGTTDLASMLSELAPVAATDTLQGNSGSNASAGVSSANLRNLGPERSLTLINGKRHVAGQPGTAQVDLSTIPASLVERVEISTGGQSAIYGSDAVTGVVNVVLKEDFEGFEVNMSGSKSMESVGAGNGTINILAGADYADGKGNVTFFAGREYVEEVMSRDLQHLENYGTIINPADGGEEDGIPDLLTVPFVGSEMINRWGVLNPFGPDSARWTFQDDGTPFLQQTRNETNSFAFGDFPGGCPTCFFTEDYENFLPSVQKMHVGSTTNYSFNDNVQFYGEFKYVRSEIEQQFQPSFRFGNISINVVDNPFLDGGLRATLLANGQSTVSMAKFFDELGNRSADNLRETFRVVTGVKGFFELGDTEVDYDFYYVNGRTNNRRRTLNDLIPDNLVAALDAVIDPATGQAACRSQVPSAQGTGYVDPAAINGSQCVAYNPFGFRAASTEAMDFVSADVTREDEIGQEYYGVQFVFDTAEFANLQGGPIGIALGFEEREEFSETITDSLTKSGILANAATPDEFGSYDVSESFVELQFPILEGLTGAHELTLDAAYRAADYSGAGNADTWKVGVLYAPIEDIRIRGTVGEAIRAPNISEAFSPQSPGFARVSDPCDADNLGNDPDRADNCAALGIPATFQANDNVSVNTISGGNPDLTSEVSDSTTFGIVWTPTFLEDFSVTIDKYEIDIEDAILSVAAQTVANNCVDSTGGPDANFCGQIDRDPTTFDITLVRSGFINASAIRSEGIEANVNYRFDLGEMGSIASNLYLSKLELLEFFEFQNLPEESDLDQGEVGTPEYQARLNLVWSLDDLSVSWTSRFVDRSARYNVSPPPGDTSEPEDISPSYIGSVTTHDISASYDFSSDVSVYAGIRNVGNKLPPGWTRSTIYDSIGRRFFAGATFRF</sequence>
<keyword evidence="16" id="KW-1185">Reference proteome</keyword>
<dbReference type="InterPro" id="IPR039426">
    <property type="entry name" value="TonB-dep_rcpt-like"/>
</dbReference>
<keyword evidence="8 9" id="KW-0998">Cell outer membrane</keyword>
<dbReference type="Gene3D" id="2.40.170.20">
    <property type="entry name" value="TonB-dependent receptor, beta-barrel domain"/>
    <property type="match status" value="1"/>
</dbReference>
<keyword evidence="4 9" id="KW-0812">Transmembrane</keyword>
<keyword evidence="6 11" id="KW-0798">TonB box</keyword>
<feature type="region of interest" description="Disordered" evidence="12">
    <location>
        <begin position="1"/>
        <end position="29"/>
    </location>
</feature>
<comment type="subcellular location">
    <subcellularLocation>
        <location evidence="1 9">Cell outer membrane</location>
        <topology evidence="1 9">Multi-pass membrane protein</topology>
    </subcellularLocation>
</comment>
<feature type="short sequence motif" description="TonB C-terminal box" evidence="10">
    <location>
        <begin position="931"/>
        <end position="948"/>
    </location>
</feature>
<keyword evidence="15" id="KW-0675">Receptor</keyword>
<feature type="compositionally biased region" description="Acidic residues" evidence="12">
    <location>
        <begin position="7"/>
        <end position="16"/>
    </location>
</feature>
<feature type="domain" description="TonB-dependent receptor plug" evidence="14">
    <location>
        <begin position="34"/>
        <end position="147"/>
    </location>
</feature>
<dbReference type="PANTHER" id="PTHR47234">
    <property type="match status" value="1"/>
</dbReference>
<dbReference type="PANTHER" id="PTHR47234:SF2">
    <property type="entry name" value="TONB-DEPENDENT RECEPTOR"/>
    <property type="match status" value="1"/>
</dbReference>
<keyword evidence="2 9" id="KW-0813">Transport</keyword>
<evidence type="ECO:0000256" key="5">
    <source>
        <dbReference type="ARBA" id="ARBA00022729"/>
    </source>
</evidence>
<dbReference type="Pfam" id="PF00593">
    <property type="entry name" value="TonB_dep_Rec_b-barrel"/>
    <property type="match status" value="1"/>
</dbReference>
<evidence type="ECO:0000256" key="11">
    <source>
        <dbReference type="RuleBase" id="RU003357"/>
    </source>
</evidence>
<accession>A0A545TEK0</accession>
<evidence type="ECO:0000259" key="14">
    <source>
        <dbReference type="Pfam" id="PF07715"/>
    </source>
</evidence>
<evidence type="ECO:0000259" key="13">
    <source>
        <dbReference type="Pfam" id="PF00593"/>
    </source>
</evidence>
<proteinExistence type="inferred from homology"/>
<evidence type="ECO:0000256" key="9">
    <source>
        <dbReference type="PROSITE-ProRule" id="PRU01360"/>
    </source>
</evidence>
<keyword evidence="5" id="KW-0732">Signal</keyword>
<dbReference type="OrthoDB" id="9760494at2"/>
<evidence type="ECO:0000256" key="1">
    <source>
        <dbReference type="ARBA" id="ARBA00004571"/>
    </source>
</evidence>
<dbReference type="InterPro" id="IPR012910">
    <property type="entry name" value="Plug_dom"/>
</dbReference>
<feature type="domain" description="TonB-dependent receptor-like beta-barrel" evidence="13">
    <location>
        <begin position="485"/>
        <end position="919"/>
    </location>
</feature>
<comment type="caution">
    <text evidence="15">The sequence shown here is derived from an EMBL/GenBank/DDBJ whole genome shotgun (WGS) entry which is preliminary data.</text>
</comment>
<dbReference type="InterPro" id="IPR010917">
    <property type="entry name" value="TonB_rcpt_CS"/>
</dbReference>
<keyword evidence="7 9" id="KW-0472">Membrane</keyword>
<evidence type="ECO:0000256" key="10">
    <source>
        <dbReference type="PROSITE-ProRule" id="PRU10144"/>
    </source>
</evidence>
<evidence type="ECO:0000256" key="4">
    <source>
        <dbReference type="ARBA" id="ARBA00022692"/>
    </source>
</evidence>
<dbReference type="InterPro" id="IPR000531">
    <property type="entry name" value="Beta-barrel_TonB"/>
</dbReference>
<reference evidence="15 16" key="1">
    <citation type="submission" date="2019-06" db="EMBL/GenBank/DDBJ databases">
        <title>Draft genome of Aliikangiella marina GYP-15.</title>
        <authorList>
            <person name="Wang G."/>
        </authorList>
    </citation>
    <scope>NUCLEOTIDE SEQUENCE [LARGE SCALE GENOMIC DNA]</scope>
    <source>
        <strain evidence="15 16">GYP-15</strain>
    </source>
</reference>
<dbReference type="AlphaFoldDB" id="A0A545TEK0"/>
<evidence type="ECO:0000256" key="7">
    <source>
        <dbReference type="ARBA" id="ARBA00023136"/>
    </source>
</evidence>
<dbReference type="Pfam" id="PF07715">
    <property type="entry name" value="Plug"/>
    <property type="match status" value="1"/>
</dbReference>
<dbReference type="GO" id="GO:0009279">
    <property type="term" value="C:cell outer membrane"/>
    <property type="evidence" value="ECO:0007669"/>
    <property type="project" value="UniProtKB-SubCell"/>
</dbReference>
<dbReference type="SUPFAM" id="SSF56935">
    <property type="entry name" value="Porins"/>
    <property type="match status" value="1"/>
</dbReference>
<gene>
    <name evidence="15" type="ORF">FLL45_10955</name>
</gene>
<dbReference type="Proteomes" id="UP000317839">
    <property type="component" value="Unassembled WGS sequence"/>
</dbReference>
<evidence type="ECO:0000313" key="15">
    <source>
        <dbReference type="EMBL" id="TQV75647.1"/>
    </source>
</evidence>
<name>A0A545TEK0_9GAMM</name>
<evidence type="ECO:0000256" key="12">
    <source>
        <dbReference type="SAM" id="MobiDB-lite"/>
    </source>
</evidence>
<evidence type="ECO:0000256" key="6">
    <source>
        <dbReference type="ARBA" id="ARBA00023077"/>
    </source>
</evidence>
<dbReference type="PROSITE" id="PS52016">
    <property type="entry name" value="TONB_DEPENDENT_REC_3"/>
    <property type="match status" value="1"/>
</dbReference>
<evidence type="ECO:0000256" key="8">
    <source>
        <dbReference type="ARBA" id="ARBA00023237"/>
    </source>
</evidence>
<dbReference type="InterPro" id="IPR037066">
    <property type="entry name" value="Plug_dom_sf"/>
</dbReference>
<keyword evidence="3 9" id="KW-1134">Transmembrane beta strand</keyword>